<dbReference type="SMART" id="SM00382">
    <property type="entry name" value="AAA"/>
    <property type="match status" value="1"/>
</dbReference>
<dbReference type="GO" id="GO:0005737">
    <property type="term" value="C:cytoplasm"/>
    <property type="evidence" value="ECO:0007669"/>
    <property type="project" value="UniProtKB-SubCell"/>
</dbReference>
<dbReference type="SUPFAM" id="SSF52540">
    <property type="entry name" value="P-loop containing nucleoside triphosphate hydrolases"/>
    <property type="match status" value="1"/>
</dbReference>
<keyword evidence="11" id="KW-1278">Translocase</keyword>
<keyword evidence="8" id="KW-0997">Cell inner membrane</keyword>
<dbReference type="NCBIfam" id="TIGR04406">
    <property type="entry name" value="LPS_export_lptB"/>
    <property type="match status" value="1"/>
</dbReference>
<dbReference type="InterPro" id="IPR030921">
    <property type="entry name" value="LPS_export_LptB"/>
</dbReference>
<evidence type="ECO:0000256" key="3">
    <source>
        <dbReference type="ARBA" id="ARBA00010865"/>
    </source>
</evidence>
<feature type="domain" description="ABC transporter" evidence="16">
    <location>
        <begin position="44"/>
        <end position="276"/>
    </location>
</feature>
<evidence type="ECO:0000256" key="4">
    <source>
        <dbReference type="ARBA" id="ARBA00017803"/>
    </source>
</evidence>
<dbReference type="GO" id="GO:0043190">
    <property type="term" value="C:ATP-binding cassette (ABC) transporter complex"/>
    <property type="evidence" value="ECO:0007669"/>
    <property type="project" value="InterPro"/>
</dbReference>
<evidence type="ECO:0000256" key="1">
    <source>
        <dbReference type="ARBA" id="ARBA00004496"/>
    </source>
</evidence>
<dbReference type="InterPro" id="IPR003593">
    <property type="entry name" value="AAA+_ATPase"/>
</dbReference>
<dbReference type="EMBL" id="CP036290">
    <property type="protein sequence ID" value="QDU86165.1"/>
    <property type="molecule type" value="Genomic_DNA"/>
</dbReference>
<feature type="region of interest" description="Disordered" evidence="15">
    <location>
        <begin position="1"/>
        <end position="26"/>
    </location>
</feature>
<keyword evidence="12" id="KW-0472">Membrane</keyword>
<reference evidence="17 18" key="1">
    <citation type="submission" date="2019-02" db="EMBL/GenBank/DDBJ databases">
        <title>Deep-cultivation of Planctomycetes and their phenomic and genomic characterization uncovers novel biology.</title>
        <authorList>
            <person name="Wiegand S."/>
            <person name="Jogler M."/>
            <person name="Boedeker C."/>
            <person name="Pinto D."/>
            <person name="Vollmers J."/>
            <person name="Rivas-Marin E."/>
            <person name="Kohn T."/>
            <person name="Peeters S.H."/>
            <person name="Heuer A."/>
            <person name="Rast P."/>
            <person name="Oberbeckmann S."/>
            <person name="Bunk B."/>
            <person name="Jeske O."/>
            <person name="Meyerdierks A."/>
            <person name="Storesund J.E."/>
            <person name="Kallscheuer N."/>
            <person name="Luecker S."/>
            <person name="Lage O.M."/>
            <person name="Pohl T."/>
            <person name="Merkel B.J."/>
            <person name="Hornburger P."/>
            <person name="Mueller R.-W."/>
            <person name="Bruemmer F."/>
            <person name="Labrenz M."/>
            <person name="Spormann A.M."/>
            <person name="Op den Camp H."/>
            <person name="Overmann J."/>
            <person name="Amann R."/>
            <person name="Jetten M.S.M."/>
            <person name="Mascher T."/>
            <person name="Medema M.H."/>
            <person name="Devos D.P."/>
            <person name="Kaster A.-K."/>
            <person name="Ovreas L."/>
            <person name="Rohde M."/>
            <person name="Galperin M.Y."/>
            <person name="Jogler C."/>
        </authorList>
    </citation>
    <scope>NUCLEOTIDE SEQUENCE [LARGE SCALE GENOMIC DNA]</scope>
    <source>
        <strain evidence="17 18">Pla163</strain>
    </source>
</reference>
<evidence type="ECO:0000313" key="17">
    <source>
        <dbReference type="EMBL" id="QDU86165.1"/>
    </source>
</evidence>
<keyword evidence="17" id="KW-0378">Hydrolase</keyword>
<evidence type="ECO:0000256" key="5">
    <source>
        <dbReference type="ARBA" id="ARBA00022448"/>
    </source>
</evidence>
<evidence type="ECO:0000256" key="10">
    <source>
        <dbReference type="ARBA" id="ARBA00022840"/>
    </source>
</evidence>
<evidence type="ECO:0000256" key="6">
    <source>
        <dbReference type="ARBA" id="ARBA00022475"/>
    </source>
</evidence>
<sequence length="280" mass="30403">MGTEGTDGASHQDEGGGPPATGVSTGLAPSARAVASGAGSDLLLEARGLVKSYRGRRVVDGVSFNVRPGEIVGLLGPNGAGKTTSFRMVVGLVRPDEGQVFLRGNECARMPMFRRARLGMGYLPQESSIFRRLGVRDNILAVLETLPLSRKQRHERADQILTEMDLLRLSKSLADTLSGGERRRLEISRALALDPAILLLDEPFAGVDPIAVEEIQRLVEGLRERGIGVLITDHNVRETLHSTDRAYIIHQGTILREGTADQLVKDPKVREVYLGHAFEV</sequence>
<evidence type="ECO:0000256" key="9">
    <source>
        <dbReference type="ARBA" id="ARBA00022741"/>
    </source>
</evidence>
<comment type="function">
    <text evidence="13">Part of the ABC transporter complex LptBFG involved in the translocation of lipopolysaccharide (LPS) from the inner membrane to the outer membrane. Probably responsible for energy coupling to the transport system.</text>
</comment>
<dbReference type="PROSITE" id="PS50893">
    <property type="entry name" value="ABC_TRANSPORTER_2"/>
    <property type="match status" value="1"/>
</dbReference>
<dbReference type="Gene3D" id="3.40.50.300">
    <property type="entry name" value="P-loop containing nucleotide triphosphate hydrolases"/>
    <property type="match status" value="1"/>
</dbReference>
<dbReference type="Pfam" id="PF12399">
    <property type="entry name" value="BCA_ABC_TP_C"/>
    <property type="match status" value="1"/>
</dbReference>
<dbReference type="InterPro" id="IPR003439">
    <property type="entry name" value="ABC_transporter-like_ATP-bd"/>
</dbReference>
<dbReference type="PROSITE" id="PS00211">
    <property type="entry name" value="ABC_TRANSPORTER_1"/>
    <property type="match status" value="1"/>
</dbReference>
<dbReference type="FunFam" id="3.40.50.300:FF:000151">
    <property type="entry name" value="Lipopolysaccharide ABC transporter ATP-binding protein"/>
    <property type="match status" value="1"/>
</dbReference>
<evidence type="ECO:0000313" key="18">
    <source>
        <dbReference type="Proteomes" id="UP000319342"/>
    </source>
</evidence>
<dbReference type="InterPro" id="IPR051120">
    <property type="entry name" value="ABC_AA/LPS_Transport"/>
</dbReference>
<keyword evidence="6" id="KW-1003">Cell membrane</keyword>
<dbReference type="Pfam" id="PF00005">
    <property type="entry name" value="ABC_tran"/>
    <property type="match status" value="1"/>
</dbReference>
<proteinExistence type="inferred from homology"/>
<dbReference type="Proteomes" id="UP000319342">
    <property type="component" value="Chromosome"/>
</dbReference>
<dbReference type="RefSeq" id="WP_145190889.1">
    <property type="nucleotide sequence ID" value="NZ_CP036290.1"/>
</dbReference>
<dbReference type="InterPro" id="IPR017871">
    <property type="entry name" value="ABC_transporter-like_CS"/>
</dbReference>
<dbReference type="GO" id="GO:0005524">
    <property type="term" value="F:ATP binding"/>
    <property type="evidence" value="ECO:0007669"/>
    <property type="project" value="UniProtKB-KW"/>
</dbReference>
<name>A0A518D3W2_9BACT</name>
<accession>A0A518D3W2</accession>
<keyword evidence="10 17" id="KW-0067">ATP-binding</keyword>
<evidence type="ECO:0000256" key="14">
    <source>
        <dbReference type="ARBA" id="ARBA00026081"/>
    </source>
</evidence>
<dbReference type="InterPro" id="IPR027417">
    <property type="entry name" value="P-loop_NTPase"/>
</dbReference>
<gene>
    <name evidence="17" type="primary">lptB</name>
    <name evidence="17" type="ORF">Pla163_33140</name>
</gene>
<evidence type="ECO:0000256" key="12">
    <source>
        <dbReference type="ARBA" id="ARBA00023136"/>
    </source>
</evidence>
<evidence type="ECO:0000256" key="13">
    <source>
        <dbReference type="ARBA" id="ARBA00024818"/>
    </source>
</evidence>
<evidence type="ECO:0000256" key="15">
    <source>
        <dbReference type="SAM" id="MobiDB-lite"/>
    </source>
</evidence>
<dbReference type="GO" id="GO:0016887">
    <property type="term" value="F:ATP hydrolysis activity"/>
    <property type="evidence" value="ECO:0007669"/>
    <property type="project" value="InterPro"/>
</dbReference>
<comment type="similarity">
    <text evidence="3">Belongs to the ABC transporter superfamily. Outer membrane lipopolysaccharide export (TC 1.B.42) family.</text>
</comment>
<organism evidence="17 18">
    <name type="scientific">Rohdeia mirabilis</name>
    <dbReference type="NCBI Taxonomy" id="2528008"/>
    <lineage>
        <taxon>Bacteria</taxon>
        <taxon>Pseudomonadati</taxon>
        <taxon>Planctomycetota</taxon>
        <taxon>Planctomycetia</taxon>
        <taxon>Planctomycetia incertae sedis</taxon>
        <taxon>Rohdeia</taxon>
    </lineage>
</organism>
<keyword evidence="7" id="KW-0963">Cytoplasm</keyword>
<evidence type="ECO:0000256" key="2">
    <source>
        <dbReference type="ARBA" id="ARBA00004515"/>
    </source>
</evidence>
<keyword evidence="9" id="KW-0547">Nucleotide-binding</keyword>
<dbReference type="OrthoDB" id="9805514at2"/>
<dbReference type="PANTHER" id="PTHR45772">
    <property type="entry name" value="CONSERVED COMPONENT OF ABC TRANSPORTER FOR NATURAL AMINO ACIDS-RELATED"/>
    <property type="match status" value="1"/>
</dbReference>
<keyword evidence="5" id="KW-0813">Transport</keyword>
<dbReference type="AlphaFoldDB" id="A0A518D3W2"/>
<dbReference type="GO" id="GO:0055085">
    <property type="term" value="P:transmembrane transport"/>
    <property type="evidence" value="ECO:0007669"/>
    <property type="project" value="InterPro"/>
</dbReference>
<evidence type="ECO:0000256" key="8">
    <source>
        <dbReference type="ARBA" id="ARBA00022519"/>
    </source>
</evidence>
<protein>
    <recommendedName>
        <fullName evidence="4">Lipopolysaccharide export system ATP-binding protein LptB</fullName>
    </recommendedName>
</protein>
<keyword evidence="18" id="KW-1185">Reference proteome</keyword>
<comment type="subunit">
    <text evidence="14">Component of the lipopolysaccharide transport and assembly complex. The LptBFG transporter is composed of two ATP-binding proteins (LptB) and two transmembrane proteins (LptF and LptG).</text>
</comment>
<comment type="subcellular location">
    <subcellularLocation>
        <location evidence="2">Cell inner membrane</location>
        <topology evidence="2">Peripheral membrane protein</topology>
        <orientation evidence="2">Cytoplasmic side</orientation>
    </subcellularLocation>
    <subcellularLocation>
        <location evidence="1">Cytoplasm</location>
    </subcellularLocation>
</comment>
<dbReference type="CDD" id="cd03218">
    <property type="entry name" value="ABC_YhbG"/>
    <property type="match status" value="1"/>
</dbReference>
<evidence type="ECO:0000259" key="16">
    <source>
        <dbReference type="PROSITE" id="PS50893"/>
    </source>
</evidence>
<dbReference type="InterPro" id="IPR032823">
    <property type="entry name" value="BCA_ABC_TP_C"/>
</dbReference>
<dbReference type="PANTHER" id="PTHR45772:SF10">
    <property type="entry name" value="LIPOPOLYSACCHARIDE EXPORT SYSTEM ATP-BINDING PROTEIN LPTB"/>
    <property type="match status" value="1"/>
</dbReference>
<evidence type="ECO:0000256" key="7">
    <source>
        <dbReference type="ARBA" id="ARBA00022490"/>
    </source>
</evidence>
<evidence type="ECO:0000256" key="11">
    <source>
        <dbReference type="ARBA" id="ARBA00022967"/>
    </source>
</evidence>